<evidence type="ECO:0000313" key="1">
    <source>
        <dbReference type="EMBL" id="UQC74808.1"/>
    </source>
</evidence>
<sequence>MGGVVVGGLNEKYISILSHSACLLDLCDTRPEIKMRLASAIVGPLAFSPVETNNAFQRQPTKPVFRSNRLNHEIPQALTSSSPSLQLAGGVLLRAARIPRPNVD</sequence>
<evidence type="ECO:0000313" key="2">
    <source>
        <dbReference type="Proteomes" id="UP000830671"/>
    </source>
</evidence>
<keyword evidence="2" id="KW-1185">Reference proteome</keyword>
<protein>
    <submittedName>
        <fullName evidence="1">Uncharacterized protein</fullName>
    </submittedName>
</protein>
<organism evidence="1 2">
    <name type="scientific">Colletotrichum lupini</name>
    <dbReference type="NCBI Taxonomy" id="145971"/>
    <lineage>
        <taxon>Eukaryota</taxon>
        <taxon>Fungi</taxon>
        <taxon>Dikarya</taxon>
        <taxon>Ascomycota</taxon>
        <taxon>Pezizomycotina</taxon>
        <taxon>Sordariomycetes</taxon>
        <taxon>Hypocreomycetidae</taxon>
        <taxon>Glomerellales</taxon>
        <taxon>Glomerellaceae</taxon>
        <taxon>Colletotrichum</taxon>
        <taxon>Colletotrichum acutatum species complex</taxon>
    </lineage>
</organism>
<proteinExistence type="predicted"/>
<dbReference type="EMBL" id="CP019471">
    <property type="protein sequence ID" value="UQC74808.1"/>
    <property type="molecule type" value="Genomic_DNA"/>
</dbReference>
<name>A0A9Q8SD01_9PEZI</name>
<accession>A0A9Q8SD01</accession>
<dbReference type="AlphaFoldDB" id="A0A9Q8SD01"/>
<gene>
    <name evidence="1" type="ORF">CLUP02_01460</name>
</gene>
<dbReference type="GeneID" id="73335510"/>
<reference evidence="1" key="1">
    <citation type="journal article" date="2021" name="Mol. Plant Microbe Interact.">
        <title>Complete Genome Sequence of the Plant-Pathogenic Fungus Colletotrichum lupini.</title>
        <authorList>
            <person name="Baroncelli R."/>
            <person name="Pensec F."/>
            <person name="Da Lio D."/>
            <person name="Boufleur T."/>
            <person name="Vicente I."/>
            <person name="Sarrocco S."/>
            <person name="Picot A."/>
            <person name="Baraldi E."/>
            <person name="Sukno S."/>
            <person name="Thon M."/>
            <person name="Le Floch G."/>
        </authorList>
    </citation>
    <scope>NUCLEOTIDE SEQUENCE</scope>
    <source>
        <strain evidence="1">IMI 504893</strain>
    </source>
</reference>
<dbReference type="Proteomes" id="UP000830671">
    <property type="component" value="Chromosome 1"/>
</dbReference>
<dbReference type="RefSeq" id="XP_049136457.1">
    <property type="nucleotide sequence ID" value="XM_049280500.1"/>
</dbReference>
<dbReference type="KEGG" id="clup:CLUP02_01460"/>